<gene>
    <name evidence="2" type="ORF">FHS27_001577</name>
</gene>
<organism evidence="2 3">
    <name type="scientific">Aporhodopirellula rubra</name>
    <dbReference type="NCBI Taxonomy" id="980271"/>
    <lineage>
        <taxon>Bacteria</taxon>
        <taxon>Pseudomonadati</taxon>
        <taxon>Planctomycetota</taxon>
        <taxon>Planctomycetia</taxon>
        <taxon>Pirellulales</taxon>
        <taxon>Pirellulaceae</taxon>
        <taxon>Aporhodopirellula</taxon>
    </lineage>
</organism>
<dbReference type="Proteomes" id="UP000536179">
    <property type="component" value="Unassembled WGS sequence"/>
</dbReference>
<comment type="caution">
    <text evidence="2">The sequence shown here is derived from an EMBL/GenBank/DDBJ whole genome shotgun (WGS) entry which is preliminary data.</text>
</comment>
<feature type="region of interest" description="Disordered" evidence="1">
    <location>
        <begin position="1"/>
        <end position="24"/>
    </location>
</feature>
<sequence length="52" mass="5222">MGESRVEGGSAGGRNMAASCEKNGGRCSVKRKLRQIVSILGGRSTVAAGISA</sequence>
<name>A0A7W5DWF6_9BACT</name>
<keyword evidence="3" id="KW-1185">Reference proteome</keyword>
<evidence type="ECO:0000313" key="3">
    <source>
        <dbReference type="Proteomes" id="UP000536179"/>
    </source>
</evidence>
<protein>
    <submittedName>
        <fullName evidence="2">Uncharacterized protein</fullName>
    </submittedName>
</protein>
<proteinExistence type="predicted"/>
<dbReference type="AlphaFoldDB" id="A0A7W5DWF6"/>
<dbReference type="EMBL" id="JACHXU010000004">
    <property type="protein sequence ID" value="MBB3205773.1"/>
    <property type="molecule type" value="Genomic_DNA"/>
</dbReference>
<accession>A0A7W5DWF6</accession>
<reference evidence="2 3" key="1">
    <citation type="submission" date="2020-08" db="EMBL/GenBank/DDBJ databases">
        <title>Genomic Encyclopedia of Type Strains, Phase III (KMG-III): the genomes of soil and plant-associated and newly described type strains.</title>
        <authorList>
            <person name="Whitman W."/>
        </authorList>
    </citation>
    <scope>NUCLEOTIDE SEQUENCE [LARGE SCALE GENOMIC DNA]</scope>
    <source>
        <strain evidence="2 3">CECT 8075</strain>
    </source>
</reference>
<evidence type="ECO:0000256" key="1">
    <source>
        <dbReference type="SAM" id="MobiDB-lite"/>
    </source>
</evidence>
<evidence type="ECO:0000313" key="2">
    <source>
        <dbReference type="EMBL" id="MBB3205773.1"/>
    </source>
</evidence>